<gene>
    <name evidence="1" type="ORF">SAMN02746089_01264</name>
</gene>
<dbReference type="STRING" id="1121256.SAMN02746089_01264"/>
<proteinExistence type="predicted"/>
<keyword evidence="2" id="KW-1185">Reference proteome</keyword>
<name>A0A1M4YQN1_9THEO</name>
<dbReference type="RefSeq" id="WP_073342897.1">
    <property type="nucleotide sequence ID" value="NZ_FQVH01000011.1"/>
</dbReference>
<accession>A0A1M4YQN1</accession>
<evidence type="ECO:0000313" key="1">
    <source>
        <dbReference type="EMBL" id="SHF07978.1"/>
    </source>
</evidence>
<sequence length="65" mass="8050">MHRKRFLKQDMEDDVTYEKKQFIEQDVIYDYDESSDEESGNEENKINMVKKMLEFNKIERKQKRA</sequence>
<evidence type="ECO:0000313" key="2">
    <source>
        <dbReference type="Proteomes" id="UP000184088"/>
    </source>
</evidence>
<dbReference type="AlphaFoldDB" id="A0A1M4YQN1"/>
<dbReference type="Proteomes" id="UP000184088">
    <property type="component" value="Unassembled WGS sequence"/>
</dbReference>
<organism evidence="1 2">
    <name type="scientific">Caldanaerobius fijiensis DSM 17918</name>
    <dbReference type="NCBI Taxonomy" id="1121256"/>
    <lineage>
        <taxon>Bacteria</taxon>
        <taxon>Bacillati</taxon>
        <taxon>Bacillota</taxon>
        <taxon>Clostridia</taxon>
        <taxon>Thermoanaerobacterales</taxon>
        <taxon>Thermoanaerobacteraceae</taxon>
        <taxon>Caldanaerobius</taxon>
    </lineage>
</organism>
<reference evidence="1 2" key="1">
    <citation type="submission" date="2016-11" db="EMBL/GenBank/DDBJ databases">
        <authorList>
            <person name="Jaros S."/>
            <person name="Januszkiewicz K."/>
            <person name="Wedrychowicz H."/>
        </authorList>
    </citation>
    <scope>NUCLEOTIDE SEQUENCE [LARGE SCALE GENOMIC DNA]</scope>
    <source>
        <strain evidence="1 2">DSM 17918</strain>
    </source>
</reference>
<dbReference type="EMBL" id="FQVH01000011">
    <property type="protein sequence ID" value="SHF07978.1"/>
    <property type="molecule type" value="Genomic_DNA"/>
</dbReference>
<protein>
    <submittedName>
        <fullName evidence="1">Uncharacterized protein</fullName>
    </submittedName>
</protein>